<dbReference type="PANTHER" id="PTHR44472:SF1">
    <property type="entry name" value="DDB1 AND CUL4 ASSOCIATED FACTOR 4"/>
    <property type="match status" value="1"/>
</dbReference>
<evidence type="ECO:0000313" key="4">
    <source>
        <dbReference type="EMBL" id="CDU24245.1"/>
    </source>
</evidence>
<dbReference type="SUPFAM" id="SSF50978">
    <property type="entry name" value="WD40 repeat-like"/>
    <property type="match status" value="1"/>
</dbReference>
<dbReference type="PANTHER" id="PTHR44472">
    <property type="entry name" value="DDB1- AND CUL4-ASSOCIATED FACTOR 4-RELATED"/>
    <property type="match status" value="1"/>
</dbReference>
<dbReference type="EMBL" id="LK056666">
    <property type="protein sequence ID" value="CDU24245.1"/>
    <property type="molecule type" value="Genomic_DNA"/>
</dbReference>
<dbReference type="Gene3D" id="2.130.10.10">
    <property type="entry name" value="YVTN repeat-like/Quinoprotein amine dehydrogenase"/>
    <property type="match status" value="1"/>
</dbReference>
<accession>A0A127ZE02</accession>
<gene>
    <name evidence="4" type="ORF">SPSC_03316</name>
</gene>
<proteinExistence type="predicted"/>
<dbReference type="GO" id="GO:0080008">
    <property type="term" value="C:Cul4-RING E3 ubiquitin ligase complex"/>
    <property type="evidence" value="ECO:0007669"/>
    <property type="project" value="TreeGrafter"/>
</dbReference>
<name>A0A127ZE02_9BASI</name>
<protein>
    <submittedName>
        <fullName evidence="4">Uncharacterized protein</fullName>
    </submittedName>
</protein>
<reference evidence="4" key="1">
    <citation type="submission" date="2014-06" db="EMBL/GenBank/DDBJ databases">
        <authorList>
            <person name="Ju J."/>
            <person name="Zhang J."/>
        </authorList>
    </citation>
    <scope>NUCLEOTIDE SEQUENCE</scope>
    <source>
        <strain evidence="4">SscI8</strain>
    </source>
</reference>
<dbReference type="InterPro" id="IPR015943">
    <property type="entry name" value="WD40/YVTN_repeat-like_dom_sf"/>
</dbReference>
<dbReference type="AlphaFoldDB" id="A0A127ZE02"/>
<dbReference type="InterPro" id="IPR052254">
    <property type="entry name" value="CUL4-DDB1_E3_ligase_receptor"/>
</dbReference>
<evidence type="ECO:0000256" key="1">
    <source>
        <dbReference type="ARBA" id="ARBA00022574"/>
    </source>
</evidence>
<keyword evidence="1" id="KW-0853">WD repeat</keyword>
<sequence length="560" mass="62677">MEEPPFQMAGHRWDPEKKRFFKIVPSLTHSLNGNTASSSKSSGEGSKRSKGNKKAEEAQILSAENRFASTPRLPAIDLRTADQKLSTTYKSAFRETISDPITLKQHGASPVKAKAIGERSRIEAAYSNLALLTARMPDAADGWPETILSIQTDVGGHGLLVLQKQSVVRIVSDSDISLRLFRAFGTRQVPFIWRNSQGLLLGDGRSHQGKVNIDLTLMRSSRRTDGNDDTLNPMWYRRLGTLRSDLFTYTEGQHWAFAEVNHAAQDVELTEARRRSASHGEFRATVSLALAFCSRVSVCCYSATKCHAEETAYERHYYFFSHVMAITFDAAGEALYFGTRSGQVLVCQDVAAPLSAPVEMPIEADGSVTNLAFVSSSEMLIVRINGQVELVDVATSQVKCRYQGHVNSYSFTLGMAVDKELRLFALAGLDRRVRIWSLDSPLPLGTSATSLPPVFHRHDHDHRLDNEALYDESGSSKFTRAHTTLDDKAGMRRGSTLSTVVFPNEVGVLHWHPRYRYEGRDPHEVEALRQEQGANYRPPAQRWKDLYVAAGYWLYQFRFP</sequence>
<evidence type="ECO:0000256" key="3">
    <source>
        <dbReference type="SAM" id="MobiDB-lite"/>
    </source>
</evidence>
<dbReference type="OrthoDB" id="128867at2759"/>
<evidence type="ECO:0000256" key="2">
    <source>
        <dbReference type="ARBA" id="ARBA00022737"/>
    </source>
</evidence>
<dbReference type="InterPro" id="IPR036322">
    <property type="entry name" value="WD40_repeat_dom_sf"/>
</dbReference>
<organism evidence="4">
    <name type="scientific">Sporisorium scitamineum</name>
    <dbReference type="NCBI Taxonomy" id="49012"/>
    <lineage>
        <taxon>Eukaryota</taxon>
        <taxon>Fungi</taxon>
        <taxon>Dikarya</taxon>
        <taxon>Basidiomycota</taxon>
        <taxon>Ustilaginomycotina</taxon>
        <taxon>Ustilaginomycetes</taxon>
        <taxon>Ustilaginales</taxon>
        <taxon>Ustilaginaceae</taxon>
        <taxon>Sporisorium</taxon>
    </lineage>
</organism>
<feature type="region of interest" description="Disordered" evidence="3">
    <location>
        <begin position="29"/>
        <end position="57"/>
    </location>
</feature>
<keyword evidence="2" id="KW-0677">Repeat</keyword>